<dbReference type="EMBL" id="JAFHKR010000039">
    <property type="protein sequence ID" value="MBN3554476.1"/>
    <property type="molecule type" value="Genomic_DNA"/>
</dbReference>
<organism evidence="2 3">
    <name type="scientific">Fictibacillus nanhaiensis</name>
    <dbReference type="NCBI Taxonomy" id="742169"/>
    <lineage>
        <taxon>Bacteria</taxon>
        <taxon>Bacillati</taxon>
        <taxon>Bacillota</taxon>
        <taxon>Bacilli</taxon>
        <taxon>Bacillales</taxon>
        <taxon>Fictibacillaceae</taxon>
        <taxon>Fictibacillus</taxon>
    </lineage>
</organism>
<dbReference type="Proteomes" id="UP001296923">
    <property type="component" value="Unassembled WGS sequence"/>
</dbReference>
<sequence>MLQVWLAGLLLLSSSTVEQNTDTLLVNQEGQKLAEVSRKQFEGSIPGFPMIDDTKYNKFVELLDKRSYKAPVNAKLNDHGGIIPGQVGFKLNRKLFKEKFYTYFFEQGPKKIDVPEMNIYPKVDTEVLAHIKSQQIGQYVTYFNSNNKSRTTNIELAAKALDSHVVFPNETFSFNQVVGKRTTAKGYKSAPIIVRGELSEGIGGGICQVSSTLFNAVDRAGLRIVQRYSHSKRVPYVPSGRDATVSWYGPDFQFQNKYNQPILIRAKRYGGSLIIKLYSSEILDERTRKVPNAPTHIPEEIQTDQNVHLSNPKR</sequence>
<comment type="caution">
    <text evidence="2">The sequence shown here is derived from an EMBL/GenBank/DDBJ whole genome shotgun (WGS) entry which is preliminary data.</text>
</comment>
<evidence type="ECO:0000313" key="3">
    <source>
        <dbReference type="Proteomes" id="UP001296923"/>
    </source>
</evidence>
<dbReference type="Pfam" id="PF04294">
    <property type="entry name" value="VanW"/>
    <property type="match status" value="1"/>
</dbReference>
<dbReference type="RefSeq" id="WP_205725513.1">
    <property type="nucleotide sequence ID" value="NZ_JAFHKR010000039.1"/>
</dbReference>
<accession>A0ABS2ZPA3</accession>
<dbReference type="PANTHER" id="PTHR35788">
    <property type="entry name" value="EXPORTED PROTEIN-RELATED"/>
    <property type="match status" value="1"/>
</dbReference>
<name>A0ABS2ZPA3_9BACL</name>
<evidence type="ECO:0000313" key="2">
    <source>
        <dbReference type="EMBL" id="MBN3554476.1"/>
    </source>
</evidence>
<dbReference type="InterPro" id="IPR007391">
    <property type="entry name" value="Vancomycin_resist_VanW"/>
</dbReference>
<protein>
    <submittedName>
        <fullName evidence="2">VanW family protein</fullName>
    </submittedName>
</protein>
<feature type="region of interest" description="Disordered" evidence="1">
    <location>
        <begin position="291"/>
        <end position="314"/>
    </location>
</feature>
<dbReference type="PANTHER" id="PTHR35788:SF1">
    <property type="entry name" value="EXPORTED PROTEIN"/>
    <property type="match status" value="1"/>
</dbReference>
<proteinExistence type="predicted"/>
<evidence type="ECO:0000256" key="1">
    <source>
        <dbReference type="SAM" id="MobiDB-lite"/>
    </source>
</evidence>
<reference evidence="2 3" key="1">
    <citation type="submission" date="2021-01" db="EMBL/GenBank/DDBJ databases">
        <title>Genome Sequencing of Type Strains.</title>
        <authorList>
            <person name="Lemaire J.F."/>
            <person name="Inderbitzin P."/>
            <person name="Collins S.B."/>
            <person name="Wespe N."/>
            <person name="Knight-Connoni V."/>
        </authorList>
    </citation>
    <scope>NUCLEOTIDE SEQUENCE [LARGE SCALE GENOMIC DNA]</scope>
    <source>
        <strain evidence="2 3">DSM 23009</strain>
    </source>
</reference>
<keyword evidence="3" id="KW-1185">Reference proteome</keyword>
<dbReference type="InterPro" id="IPR052913">
    <property type="entry name" value="Glycopeptide_resist_protein"/>
</dbReference>
<feature type="compositionally biased region" description="Polar residues" evidence="1">
    <location>
        <begin position="303"/>
        <end position="314"/>
    </location>
</feature>
<gene>
    <name evidence="2" type="ORF">JYA63_09380</name>
</gene>